<dbReference type="InterPro" id="IPR012506">
    <property type="entry name" value="TMEM86B-like"/>
</dbReference>
<organism evidence="7 8">
    <name type="scientific">Aquibium pacificus</name>
    <dbReference type="NCBI Taxonomy" id="3153579"/>
    <lineage>
        <taxon>Bacteria</taxon>
        <taxon>Pseudomonadati</taxon>
        <taxon>Pseudomonadota</taxon>
        <taxon>Alphaproteobacteria</taxon>
        <taxon>Hyphomicrobiales</taxon>
        <taxon>Phyllobacteriaceae</taxon>
        <taxon>Aquibium</taxon>
    </lineage>
</organism>
<dbReference type="Proteomes" id="UP001556692">
    <property type="component" value="Unassembled WGS sequence"/>
</dbReference>
<dbReference type="Pfam" id="PF07947">
    <property type="entry name" value="YhhN"/>
    <property type="match status" value="1"/>
</dbReference>
<evidence type="ECO:0000256" key="3">
    <source>
        <dbReference type="ARBA" id="ARBA00022692"/>
    </source>
</evidence>
<keyword evidence="4 6" id="KW-1133">Transmembrane helix</keyword>
<feature type="transmembrane region" description="Helical" evidence="6">
    <location>
        <begin position="143"/>
        <end position="162"/>
    </location>
</feature>
<protein>
    <submittedName>
        <fullName evidence="7">Lysoplasmalogenase family protein</fullName>
    </submittedName>
</protein>
<evidence type="ECO:0000256" key="6">
    <source>
        <dbReference type="SAM" id="Phobius"/>
    </source>
</evidence>
<name>A0ABV3SI22_9HYPH</name>
<feature type="transmembrane region" description="Helical" evidence="6">
    <location>
        <begin position="49"/>
        <end position="71"/>
    </location>
</feature>
<feature type="transmembrane region" description="Helical" evidence="6">
    <location>
        <begin position="12"/>
        <end position="29"/>
    </location>
</feature>
<sequence>MMPFPGGPEALPNGTLLLSVAAAVLYLFMTGREPSWRRTLAKTASTALLAVLAFVVGGPVLLVVALVLSAAGDAFLAHEGEPAFMAGLGSFLAAHIAYIVLFAQSGAGPAVLFAEPWRLAAALLMLAFSVGMFLRLRPALPAALLAPVAVYVAAILGMGVFALTLPSWVVIAGAVLFMASDAILAVGRFLIAETSPRQAIVRPAVWILYYIAQAAITLGFLLG</sequence>
<proteinExistence type="inferred from homology"/>
<gene>
    <name evidence="7" type="ORF">ABGN05_12090</name>
</gene>
<evidence type="ECO:0000256" key="2">
    <source>
        <dbReference type="ARBA" id="ARBA00007375"/>
    </source>
</evidence>
<feature type="transmembrane region" description="Helical" evidence="6">
    <location>
        <begin position="117"/>
        <end position="136"/>
    </location>
</feature>
<reference evidence="7 8" key="1">
    <citation type="submission" date="2024-05" db="EMBL/GenBank/DDBJ databases">
        <authorList>
            <person name="Jiang F."/>
        </authorList>
    </citation>
    <scope>NUCLEOTIDE SEQUENCE [LARGE SCALE GENOMIC DNA]</scope>
    <source>
        <strain evidence="7 8">LZ166</strain>
    </source>
</reference>
<dbReference type="EMBL" id="JBDPGJ010000002">
    <property type="protein sequence ID" value="MEX0406408.1"/>
    <property type="molecule type" value="Genomic_DNA"/>
</dbReference>
<dbReference type="PANTHER" id="PTHR31885:SF6">
    <property type="entry name" value="GH04784P"/>
    <property type="match status" value="1"/>
</dbReference>
<comment type="subcellular location">
    <subcellularLocation>
        <location evidence="1">Membrane</location>
        <topology evidence="1">Multi-pass membrane protein</topology>
    </subcellularLocation>
</comment>
<accession>A0ABV3SI22</accession>
<comment type="similarity">
    <text evidence="2">Belongs to the TMEM86 family.</text>
</comment>
<dbReference type="RefSeq" id="WP_367954256.1">
    <property type="nucleotide sequence ID" value="NZ_JBDPGJ010000002.1"/>
</dbReference>
<dbReference type="PANTHER" id="PTHR31885">
    <property type="entry name" value="GH04784P"/>
    <property type="match status" value="1"/>
</dbReference>
<evidence type="ECO:0000313" key="7">
    <source>
        <dbReference type="EMBL" id="MEX0406408.1"/>
    </source>
</evidence>
<evidence type="ECO:0000313" key="8">
    <source>
        <dbReference type="Proteomes" id="UP001556692"/>
    </source>
</evidence>
<evidence type="ECO:0000256" key="4">
    <source>
        <dbReference type="ARBA" id="ARBA00022989"/>
    </source>
</evidence>
<keyword evidence="5 6" id="KW-0472">Membrane</keyword>
<keyword evidence="8" id="KW-1185">Reference proteome</keyword>
<comment type="caution">
    <text evidence="7">The sequence shown here is derived from an EMBL/GenBank/DDBJ whole genome shotgun (WGS) entry which is preliminary data.</text>
</comment>
<evidence type="ECO:0000256" key="1">
    <source>
        <dbReference type="ARBA" id="ARBA00004141"/>
    </source>
</evidence>
<keyword evidence="3 6" id="KW-0812">Transmembrane</keyword>
<evidence type="ECO:0000256" key="5">
    <source>
        <dbReference type="ARBA" id="ARBA00023136"/>
    </source>
</evidence>
<feature type="transmembrane region" description="Helical" evidence="6">
    <location>
        <begin position="83"/>
        <end position="105"/>
    </location>
</feature>
<feature type="transmembrane region" description="Helical" evidence="6">
    <location>
        <begin position="203"/>
        <end position="222"/>
    </location>
</feature>
<feature type="transmembrane region" description="Helical" evidence="6">
    <location>
        <begin position="168"/>
        <end position="191"/>
    </location>
</feature>